<dbReference type="InterPro" id="IPR051599">
    <property type="entry name" value="Cell_Envelope_Assoc"/>
</dbReference>
<proteinExistence type="predicted"/>
<dbReference type="Proteomes" id="UP000095210">
    <property type="component" value="Chromosome"/>
</dbReference>
<dbReference type="PANTHER" id="PTHR30336">
    <property type="entry name" value="INNER MEMBRANE PROTEIN, PROBABLE PERMEASE"/>
    <property type="match status" value="1"/>
</dbReference>
<dbReference type="Pfam" id="PF02698">
    <property type="entry name" value="DUF218"/>
    <property type="match status" value="1"/>
</dbReference>
<dbReference type="RefSeq" id="WP_069847106.1">
    <property type="nucleotide sequence ID" value="NZ_CP014859.1"/>
</dbReference>
<protein>
    <recommendedName>
        <fullName evidence="1">DUF218 domain-containing protein</fullName>
    </recommendedName>
</protein>
<dbReference type="EMBL" id="CP014859">
    <property type="protein sequence ID" value="AOS61956.1"/>
    <property type="molecule type" value="Genomic_DNA"/>
</dbReference>
<evidence type="ECO:0000259" key="1">
    <source>
        <dbReference type="Pfam" id="PF02698"/>
    </source>
</evidence>
<evidence type="ECO:0000313" key="2">
    <source>
        <dbReference type="EMBL" id="AOS61956.1"/>
    </source>
</evidence>
<dbReference type="InterPro" id="IPR003848">
    <property type="entry name" value="DUF218"/>
</dbReference>
<gene>
    <name evidence="2" type="ORF">TL08_05655</name>
</gene>
<dbReference type="KEGG" id="ahm:TL08_05655"/>
<dbReference type="CDD" id="cd06259">
    <property type="entry name" value="YdcF-like"/>
    <property type="match status" value="1"/>
</dbReference>
<dbReference type="GO" id="GO:0005886">
    <property type="term" value="C:plasma membrane"/>
    <property type="evidence" value="ECO:0007669"/>
    <property type="project" value="TreeGrafter"/>
</dbReference>
<dbReference type="AlphaFoldDB" id="A0AAC9HNF0"/>
<dbReference type="PANTHER" id="PTHR30336:SF20">
    <property type="entry name" value="DUF218 DOMAIN-CONTAINING PROTEIN"/>
    <property type="match status" value="1"/>
</dbReference>
<reference evidence="3" key="1">
    <citation type="submission" date="2016-03" db="EMBL/GenBank/DDBJ databases">
        <title>Complete genome sequence of the type strain Actinoalloteichus hymeniacidonis DSM 45092.</title>
        <authorList>
            <person name="Schaffert L."/>
            <person name="Albersmeier A."/>
            <person name="Winkler A."/>
            <person name="Kalinowski J."/>
            <person name="Zotchev S."/>
            <person name="Ruckert C."/>
        </authorList>
    </citation>
    <scope>NUCLEOTIDE SEQUENCE [LARGE SCALE GENOMIC DNA]</scope>
    <source>
        <strain evidence="3">HPA177(T) (DSM 45092(T))</strain>
    </source>
</reference>
<evidence type="ECO:0000313" key="3">
    <source>
        <dbReference type="Proteomes" id="UP000095210"/>
    </source>
</evidence>
<dbReference type="Gene3D" id="3.40.50.620">
    <property type="entry name" value="HUPs"/>
    <property type="match status" value="1"/>
</dbReference>
<feature type="domain" description="DUF218" evidence="1">
    <location>
        <begin position="40"/>
        <end position="154"/>
    </location>
</feature>
<dbReference type="InterPro" id="IPR014729">
    <property type="entry name" value="Rossmann-like_a/b/a_fold"/>
</dbReference>
<organism evidence="2 3">
    <name type="scientific">Actinoalloteichus hymeniacidonis</name>
    <dbReference type="NCBI Taxonomy" id="340345"/>
    <lineage>
        <taxon>Bacteria</taxon>
        <taxon>Bacillati</taxon>
        <taxon>Actinomycetota</taxon>
        <taxon>Actinomycetes</taxon>
        <taxon>Pseudonocardiales</taxon>
        <taxon>Pseudonocardiaceae</taxon>
        <taxon>Actinoalloteichus</taxon>
    </lineage>
</organism>
<keyword evidence="3" id="KW-1185">Reference proteome</keyword>
<sequence>MSSRDREPAGAIEEITAQQWRAAELIWDYHQLGHELRTCDAAIALGSHDLGVATVTVELYAAGWFPLVVFSGGNSRTTRQRFPRGEAVHYREHAIELGMPATAILIEQQAANTGENITLSRALLAAQDIRPRRVLLICKPYAQRRAFATCARVWPAVDIVCVSEPLGFADYVLSIGDAKLVVDMLVGDLQRVIDYPELGFMVPQDVPAAVRTAYDQLVAAGFDSRLVS</sequence>
<name>A0AAC9HNF0_9PSEU</name>
<accession>A0AAC9HNF0</accession>